<evidence type="ECO:0000313" key="2">
    <source>
        <dbReference type="Proteomes" id="UP000658225"/>
    </source>
</evidence>
<proteinExistence type="predicted"/>
<organism evidence="1 2">
    <name type="scientific">Sporosarcina limicola</name>
    <dbReference type="NCBI Taxonomy" id="34101"/>
    <lineage>
        <taxon>Bacteria</taxon>
        <taxon>Bacillati</taxon>
        <taxon>Bacillota</taxon>
        <taxon>Bacilli</taxon>
        <taxon>Bacillales</taxon>
        <taxon>Caryophanaceae</taxon>
        <taxon>Sporosarcina</taxon>
    </lineage>
</organism>
<protein>
    <submittedName>
        <fullName evidence="1">Uncharacterized protein</fullName>
    </submittedName>
</protein>
<dbReference type="PROSITE" id="PS51257">
    <property type="entry name" value="PROKAR_LIPOPROTEIN"/>
    <property type="match status" value="1"/>
</dbReference>
<keyword evidence="2" id="KW-1185">Reference proteome</keyword>
<reference evidence="1" key="1">
    <citation type="submission" date="2020-10" db="EMBL/GenBank/DDBJ databases">
        <title>Genomic Encyclopedia of Type Strains, Phase IV (KMG-IV): sequencing the most valuable type-strain genomes for metagenomic binning, comparative biology and taxonomic classification.</title>
        <authorList>
            <person name="Goeker M."/>
        </authorList>
    </citation>
    <scope>NUCLEOTIDE SEQUENCE</scope>
    <source>
        <strain evidence="1">DSM 13886</strain>
    </source>
</reference>
<dbReference type="Proteomes" id="UP000658225">
    <property type="component" value="Unassembled WGS sequence"/>
</dbReference>
<evidence type="ECO:0000313" key="1">
    <source>
        <dbReference type="EMBL" id="MBE1554159.1"/>
    </source>
</evidence>
<accession>A0A927R5Q5</accession>
<gene>
    <name evidence="1" type="ORF">H4683_001234</name>
</gene>
<name>A0A927R5Q5_9BACL</name>
<comment type="caution">
    <text evidence="1">The sequence shown here is derived from an EMBL/GenBank/DDBJ whole genome shotgun (WGS) entry which is preliminary data.</text>
</comment>
<dbReference type="AlphaFoldDB" id="A0A927R5Q5"/>
<dbReference type="RefSeq" id="WP_192597944.1">
    <property type="nucleotide sequence ID" value="NZ_JADBEL010000004.1"/>
</dbReference>
<sequence length="345" mass="40839">MRMIKRIIIGGLAAIVVLLAGCEKEEMAVADLVETEIVEEVEVHQEKEIVVDEYWSQTIDSEICKTVGECRDLGDSYGSEHFSDFRRGLERQDGIWVLSANTEEDEYSLAEFDWEDEDLIIARYEIIEDDLVLTKGEERTIFKGIPDLVHALYDRSKVNFQILDFREDVYPHVFVNEGKLGIPSNWIERWFQFDTVAIVIHEYGHLLTMNQEDLVMSDTCPADQFHLKWYEECYNANSYMNLFYQSFLTEYEEQWLHAGYESVEERIAFYERNKDSFVTTYATVRAYEDIAESFSFFMLTPYNDSPQTVAEEKINFFYQFPELVEYRAFVLKELKDRKDEMWSFY</sequence>
<dbReference type="EMBL" id="JADBEL010000004">
    <property type="protein sequence ID" value="MBE1554159.1"/>
    <property type="molecule type" value="Genomic_DNA"/>
</dbReference>